<feature type="domain" description="AB hydrolase-1" evidence="1">
    <location>
        <begin position="25"/>
        <end position="141"/>
    </location>
</feature>
<organism evidence="2 3">
    <name type="scientific">Peribacillus frigoritolerans</name>
    <dbReference type="NCBI Taxonomy" id="450367"/>
    <lineage>
        <taxon>Bacteria</taxon>
        <taxon>Bacillati</taxon>
        <taxon>Bacillota</taxon>
        <taxon>Bacilli</taxon>
        <taxon>Bacillales</taxon>
        <taxon>Bacillaceae</taxon>
        <taxon>Peribacillus</taxon>
    </lineage>
</organism>
<evidence type="ECO:0000259" key="1">
    <source>
        <dbReference type="Pfam" id="PF00561"/>
    </source>
</evidence>
<evidence type="ECO:0000313" key="3">
    <source>
        <dbReference type="Proteomes" id="UP001238973"/>
    </source>
</evidence>
<dbReference type="AlphaFoldDB" id="A0AAJ1QMR0"/>
<dbReference type="SUPFAM" id="SSF53474">
    <property type="entry name" value="alpha/beta-Hydrolases"/>
    <property type="match status" value="1"/>
</dbReference>
<dbReference type="Gene3D" id="3.40.50.1820">
    <property type="entry name" value="alpha/beta hydrolase"/>
    <property type="match status" value="1"/>
</dbReference>
<dbReference type="EMBL" id="JAUCFI010000003">
    <property type="protein sequence ID" value="MDM5283849.1"/>
    <property type="molecule type" value="Genomic_DNA"/>
</dbReference>
<dbReference type="InterPro" id="IPR029058">
    <property type="entry name" value="AB_hydrolase_fold"/>
</dbReference>
<evidence type="ECO:0000313" key="2">
    <source>
        <dbReference type="EMBL" id="MDM5283849.1"/>
    </source>
</evidence>
<dbReference type="Pfam" id="PF00561">
    <property type="entry name" value="Abhydrolase_1"/>
    <property type="match status" value="1"/>
</dbReference>
<sequence length="259" mass="28679">MKIEKYKVETAKGTLQYNISGNGKPNIVLINGGSGPVEGWMKILPAISESSSVFSYNRFGVAGSDKPKVSQDGLNIVNTLREALTSVGFEPPFLLVGHSLGGLYANLYARLYPNEVAGIVFLESSTTKDISLNEYQGKAVKTINKMFKVFDSLSSHKQFSEVNFVEKTINQIHQTDTFPEIPVFVITGGQENRMMPEEARKKRLENQLELLSLTRNSKHIVAEKSGHFPQLSEPTLVIDSIKECAEAINKTNQKPINLC</sequence>
<gene>
    <name evidence="2" type="ORF">QUF85_11090</name>
</gene>
<name>A0AAJ1QMR0_9BACI</name>
<comment type="caution">
    <text evidence="2">The sequence shown here is derived from an EMBL/GenBank/DDBJ whole genome shotgun (WGS) entry which is preliminary data.</text>
</comment>
<dbReference type="RefSeq" id="WP_289349618.1">
    <property type="nucleotide sequence ID" value="NZ_JAUCFI010000003.1"/>
</dbReference>
<dbReference type="PANTHER" id="PTHR43689">
    <property type="entry name" value="HYDROLASE"/>
    <property type="match status" value="1"/>
</dbReference>
<proteinExistence type="predicted"/>
<keyword evidence="2" id="KW-0378">Hydrolase</keyword>
<accession>A0AAJ1QMR0</accession>
<dbReference type="InterPro" id="IPR000073">
    <property type="entry name" value="AB_hydrolase_1"/>
</dbReference>
<protein>
    <submittedName>
        <fullName evidence="2">Alpha/beta hydrolase</fullName>
    </submittedName>
</protein>
<dbReference type="GO" id="GO:0016787">
    <property type="term" value="F:hydrolase activity"/>
    <property type="evidence" value="ECO:0007669"/>
    <property type="project" value="UniProtKB-KW"/>
</dbReference>
<reference evidence="2" key="1">
    <citation type="submission" date="2023-06" db="EMBL/GenBank/DDBJ databases">
        <title>Comparative genomics of Bacillaceae isolates and their secondary metabolite potential.</title>
        <authorList>
            <person name="Song L."/>
            <person name="Nielsen L.J."/>
            <person name="Mohite O."/>
            <person name="Xu X."/>
            <person name="Weber T."/>
            <person name="Kovacs A.T."/>
        </authorList>
    </citation>
    <scope>NUCLEOTIDE SEQUENCE</scope>
    <source>
        <strain evidence="2">G1S1</strain>
    </source>
</reference>
<dbReference type="PANTHER" id="PTHR43689:SF8">
    <property type="entry name" value="ALPHA_BETA-HYDROLASES SUPERFAMILY PROTEIN"/>
    <property type="match status" value="1"/>
</dbReference>
<dbReference type="Proteomes" id="UP001238973">
    <property type="component" value="Unassembled WGS sequence"/>
</dbReference>